<proteinExistence type="predicted"/>
<name>A0ABW1CZ36_9ACTN</name>
<evidence type="ECO:0000313" key="1">
    <source>
        <dbReference type="EMBL" id="MFC5829653.1"/>
    </source>
</evidence>
<gene>
    <name evidence="1" type="ORF">ACFPZ3_37815</name>
</gene>
<sequence>MGGPLAGGAVTDAWEWRWIFYVNLLSACSAWRSPRTRCGCRGAVGTAGSTSRGPR</sequence>
<dbReference type="Proteomes" id="UP001596058">
    <property type="component" value="Unassembled WGS sequence"/>
</dbReference>
<protein>
    <recommendedName>
        <fullName evidence="3">Major facilitator superfamily (MFS) profile domain-containing protein</fullName>
    </recommendedName>
</protein>
<dbReference type="Gene3D" id="1.20.1720.10">
    <property type="entry name" value="Multidrug resistance protein D"/>
    <property type="match status" value="1"/>
</dbReference>
<evidence type="ECO:0000313" key="2">
    <source>
        <dbReference type="Proteomes" id="UP001596058"/>
    </source>
</evidence>
<keyword evidence="2" id="KW-1185">Reference proteome</keyword>
<dbReference type="EMBL" id="JBHSPA010000047">
    <property type="protein sequence ID" value="MFC5829653.1"/>
    <property type="molecule type" value="Genomic_DNA"/>
</dbReference>
<organism evidence="1 2">
    <name type="scientific">Nonomuraea insulae</name>
    <dbReference type="NCBI Taxonomy" id="1616787"/>
    <lineage>
        <taxon>Bacteria</taxon>
        <taxon>Bacillati</taxon>
        <taxon>Actinomycetota</taxon>
        <taxon>Actinomycetes</taxon>
        <taxon>Streptosporangiales</taxon>
        <taxon>Streptosporangiaceae</taxon>
        <taxon>Nonomuraea</taxon>
    </lineage>
</organism>
<accession>A0ABW1CZ36</accession>
<reference evidence="2" key="1">
    <citation type="journal article" date="2019" name="Int. J. Syst. Evol. Microbiol.">
        <title>The Global Catalogue of Microorganisms (GCM) 10K type strain sequencing project: providing services to taxonomists for standard genome sequencing and annotation.</title>
        <authorList>
            <consortium name="The Broad Institute Genomics Platform"/>
            <consortium name="The Broad Institute Genome Sequencing Center for Infectious Disease"/>
            <person name="Wu L."/>
            <person name="Ma J."/>
        </authorList>
    </citation>
    <scope>NUCLEOTIDE SEQUENCE [LARGE SCALE GENOMIC DNA]</scope>
    <source>
        <strain evidence="2">CCUG 53903</strain>
    </source>
</reference>
<evidence type="ECO:0008006" key="3">
    <source>
        <dbReference type="Google" id="ProtNLM"/>
    </source>
</evidence>
<dbReference type="RefSeq" id="WP_379519143.1">
    <property type="nucleotide sequence ID" value="NZ_JBHSPA010000047.1"/>
</dbReference>
<comment type="caution">
    <text evidence="1">The sequence shown here is derived from an EMBL/GenBank/DDBJ whole genome shotgun (WGS) entry which is preliminary data.</text>
</comment>